<organism evidence="9 10">
    <name type="scientific">Spirodela intermedia</name>
    <name type="common">Intermediate duckweed</name>
    <dbReference type="NCBI Taxonomy" id="51605"/>
    <lineage>
        <taxon>Eukaryota</taxon>
        <taxon>Viridiplantae</taxon>
        <taxon>Streptophyta</taxon>
        <taxon>Embryophyta</taxon>
        <taxon>Tracheophyta</taxon>
        <taxon>Spermatophyta</taxon>
        <taxon>Magnoliopsida</taxon>
        <taxon>Liliopsida</taxon>
        <taxon>Araceae</taxon>
        <taxon>Lemnoideae</taxon>
        <taxon>Spirodela</taxon>
    </lineage>
</organism>
<dbReference type="NCBIfam" id="NF008277">
    <property type="entry name" value="PRK11055.1"/>
    <property type="match status" value="1"/>
</dbReference>
<feature type="active site" description="Proton acceptor" evidence="6">
    <location>
        <position position="303"/>
    </location>
</feature>
<dbReference type="PANTHER" id="PTHR10091:SF49">
    <property type="entry name" value="ALDOSE 1-EPIMERASE"/>
    <property type="match status" value="1"/>
</dbReference>
<dbReference type="PANTHER" id="PTHR10091">
    <property type="entry name" value="ALDOSE-1-EPIMERASE"/>
    <property type="match status" value="1"/>
</dbReference>
<dbReference type="UniPathway" id="UPA00242"/>
<dbReference type="GO" id="GO:0033499">
    <property type="term" value="P:galactose catabolic process via UDP-galactose, Leloir pathway"/>
    <property type="evidence" value="ECO:0007669"/>
    <property type="project" value="TreeGrafter"/>
</dbReference>
<feature type="active site" description="Proton donor" evidence="6">
    <location>
        <position position="170"/>
    </location>
</feature>
<evidence type="ECO:0000256" key="8">
    <source>
        <dbReference type="PIRSR" id="PIRSR005096-3"/>
    </source>
</evidence>
<dbReference type="AlphaFoldDB" id="A0A7I8L513"/>
<dbReference type="GO" id="GO:0004034">
    <property type="term" value="F:aldose 1-epimerase activity"/>
    <property type="evidence" value="ECO:0007669"/>
    <property type="project" value="UniProtKB-EC"/>
</dbReference>
<feature type="binding site" evidence="7">
    <location>
        <position position="237"/>
    </location>
    <ligand>
        <name>beta-D-galactose</name>
        <dbReference type="ChEBI" id="CHEBI:27667"/>
    </ligand>
</feature>
<accession>A0A7I8L513</accession>
<evidence type="ECO:0000256" key="1">
    <source>
        <dbReference type="ARBA" id="ARBA00005028"/>
    </source>
</evidence>
<evidence type="ECO:0000256" key="3">
    <source>
        <dbReference type="ARBA" id="ARBA00023235"/>
    </source>
</evidence>
<dbReference type="FunFam" id="2.70.98.10:FF:000012">
    <property type="entry name" value="Aldose 1-epimerase"/>
    <property type="match status" value="1"/>
</dbReference>
<proteinExistence type="inferred from homology"/>
<keyword evidence="3 5" id="KW-0413">Isomerase</keyword>
<keyword evidence="10" id="KW-1185">Reference proteome</keyword>
<reference evidence="9" key="1">
    <citation type="submission" date="2020-02" db="EMBL/GenBank/DDBJ databases">
        <authorList>
            <person name="Scholz U."/>
            <person name="Mascher M."/>
            <person name="Fiebig A."/>
        </authorList>
    </citation>
    <scope>NUCLEOTIDE SEQUENCE</scope>
</reference>
<name>A0A7I8L513_SPIIN</name>
<dbReference type="InterPro" id="IPR015443">
    <property type="entry name" value="Aldose_1-epimerase"/>
</dbReference>
<feature type="binding site" evidence="8">
    <location>
        <begin position="70"/>
        <end position="71"/>
    </location>
    <ligand>
        <name>beta-D-galactose</name>
        <dbReference type="ChEBI" id="CHEBI:27667"/>
    </ligand>
</feature>
<evidence type="ECO:0000256" key="4">
    <source>
        <dbReference type="ARBA" id="ARBA00023277"/>
    </source>
</evidence>
<dbReference type="Pfam" id="PF01263">
    <property type="entry name" value="Aldose_epim"/>
    <property type="match status" value="1"/>
</dbReference>
<dbReference type="CDD" id="cd09019">
    <property type="entry name" value="galactose_mutarotase_like"/>
    <property type="match status" value="1"/>
</dbReference>
<evidence type="ECO:0000313" key="10">
    <source>
        <dbReference type="Proteomes" id="UP000663760"/>
    </source>
</evidence>
<comment type="catalytic activity">
    <reaction evidence="5">
        <text>alpha-D-glucose = beta-D-glucose</text>
        <dbReference type="Rhea" id="RHEA:10264"/>
        <dbReference type="ChEBI" id="CHEBI:15903"/>
        <dbReference type="ChEBI" id="CHEBI:17925"/>
        <dbReference type="EC" id="5.1.3.3"/>
    </reaction>
</comment>
<dbReference type="InterPro" id="IPR011013">
    <property type="entry name" value="Gal_mutarotase_sf_dom"/>
</dbReference>
<comment type="pathway">
    <text evidence="1 5">Carbohydrate metabolism; hexose metabolism.</text>
</comment>
<protein>
    <recommendedName>
        <fullName evidence="5">Aldose 1-epimerase</fullName>
        <ecNumber evidence="5">5.1.3.3</ecNumber>
    </recommendedName>
</protein>
<dbReference type="GO" id="GO:0006006">
    <property type="term" value="P:glucose metabolic process"/>
    <property type="evidence" value="ECO:0007669"/>
    <property type="project" value="TreeGrafter"/>
</dbReference>
<feature type="binding site" evidence="8">
    <location>
        <begin position="170"/>
        <end position="172"/>
    </location>
    <ligand>
        <name>beta-D-galactose</name>
        <dbReference type="ChEBI" id="CHEBI:27667"/>
    </ligand>
</feature>
<keyword evidence="4 5" id="KW-0119">Carbohydrate metabolism</keyword>
<dbReference type="PIRSF" id="PIRSF005096">
    <property type="entry name" value="GALM"/>
    <property type="match status" value="1"/>
</dbReference>
<evidence type="ECO:0000256" key="7">
    <source>
        <dbReference type="PIRSR" id="PIRSR005096-2"/>
    </source>
</evidence>
<dbReference type="Proteomes" id="UP000663760">
    <property type="component" value="Chromosome 10"/>
</dbReference>
<dbReference type="OrthoDB" id="274691at2759"/>
<dbReference type="InterPro" id="IPR014718">
    <property type="entry name" value="GH-type_carb-bd"/>
</dbReference>
<dbReference type="InterPro" id="IPR047215">
    <property type="entry name" value="Galactose_mutarotase-like"/>
</dbReference>
<evidence type="ECO:0000256" key="5">
    <source>
        <dbReference type="PIRNR" id="PIRNR005096"/>
    </source>
</evidence>
<gene>
    <name evidence="9" type="ORF">SI8410_10015043</name>
</gene>
<dbReference type="SUPFAM" id="SSF74650">
    <property type="entry name" value="Galactose mutarotase-like"/>
    <property type="match status" value="1"/>
</dbReference>
<evidence type="ECO:0000313" key="9">
    <source>
        <dbReference type="EMBL" id="CAA7404365.1"/>
    </source>
</evidence>
<dbReference type="EC" id="5.1.3.3" evidence="5"/>
<evidence type="ECO:0000256" key="6">
    <source>
        <dbReference type="PIRSR" id="PIRSR005096-1"/>
    </source>
</evidence>
<dbReference type="Gene3D" id="2.70.98.10">
    <property type="match status" value="1"/>
</dbReference>
<sequence length="342" mass="37032">MAEAGGADVFELRNGSLTVKVSNWGATITSLLVPDAHGKVADVVLGFETIEPYIEGAAPYFGCIVGRVANRIKDGKFTLDGVDYSLPINNPPNSLHGGRRGFDKVLWEVLERADAEIPSITFRYFSRDGEEGYPGDVVVTAKYSLPSSTALRLDMVAVPTKATPISLAQHTYWNLAGHDAGDVLDHSVRIWASNMTPLGDHSIPTGVIAPVRGTPFDFTAEEKKIGSRIDLVPGGYDHNFVLGEGEEKEGLRRAARVREPRSKRVLELWTDAPGMQFYTGNFLGGVVGKGGAVYGKHAGLCLETQGFPNAVNQPNFPTVVVHPGDEYRHSMLFEFSTQSNAS</sequence>
<dbReference type="GO" id="GO:0030246">
    <property type="term" value="F:carbohydrate binding"/>
    <property type="evidence" value="ECO:0007669"/>
    <property type="project" value="InterPro"/>
</dbReference>
<dbReference type="InterPro" id="IPR008183">
    <property type="entry name" value="Aldose_1/G6P_1-epimerase"/>
</dbReference>
<dbReference type="EMBL" id="LR746273">
    <property type="protein sequence ID" value="CAA7404365.1"/>
    <property type="molecule type" value="Genomic_DNA"/>
</dbReference>
<evidence type="ECO:0000256" key="2">
    <source>
        <dbReference type="ARBA" id="ARBA00006206"/>
    </source>
</evidence>
<comment type="similarity">
    <text evidence="2 5">Belongs to the aldose epimerase family.</text>
</comment>